<evidence type="ECO:0000313" key="11">
    <source>
        <dbReference type="Proteomes" id="UP000176923"/>
    </source>
</evidence>
<dbReference type="GO" id="GO:0016763">
    <property type="term" value="F:pentosyltransferase activity"/>
    <property type="evidence" value="ECO:0007669"/>
    <property type="project" value="TreeGrafter"/>
</dbReference>
<dbReference type="PANTHER" id="PTHR33908:SF11">
    <property type="entry name" value="MEMBRANE PROTEIN"/>
    <property type="match status" value="1"/>
</dbReference>
<evidence type="ECO:0000256" key="1">
    <source>
        <dbReference type="ARBA" id="ARBA00004651"/>
    </source>
</evidence>
<dbReference type="EMBL" id="MFJL01000041">
    <property type="protein sequence ID" value="OGG12825.1"/>
    <property type="molecule type" value="Genomic_DNA"/>
</dbReference>
<evidence type="ECO:0000313" key="10">
    <source>
        <dbReference type="EMBL" id="OGG12825.1"/>
    </source>
</evidence>
<gene>
    <name evidence="10" type="ORF">A3D77_07250</name>
</gene>
<proteinExistence type="predicted"/>
<feature type="transmembrane region" description="Helical" evidence="8">
    <location>
        <begin position="141"/>
        <end position="158"/>
    </location>
</feature>
<feature type="transmembrane region" description="Helical" evidence="8">
    <location>
        <begin position="388"/>
        <end position="406"/>
    </location>
</feature>
<evidence type="ECO:0000256" key="7">
    <source>
        <dbReference type="ARBA" id="ARBA00023136"/>
    </source>
</evidence>
<name>A0A1F5ZKH4_9BACT</name>
<dbReference type="GO" id="GO:0009103">
    <property type="term" value="P:lipopolysaccharide biosynthetic process"/>
    <property type="evidence" value="ECO:0007669"/>
    <property type="project" value="UniProtKB-ARBA"/>
</dbReference>
<keyword evidence="5 8" id="KW-0812">Transmembrane</keyword>
<evidence type="ECO:0000259" key="9">
    <source>
        <dbReference type="Pfam" id="PF13231"/>
    </source>
</evidence>
<dbReference type="Pfam" id="PF13231">
    <property type="entry name" value="PMT_2"/>
    <property type="match status" value="1"/>
</dbReference>
<keyword evidence="2" id="KW-1003">Cell membrane</keyword>
<feature type="transmembrane region" description="Helical" evidence="8">
    <location>
        <begin position="87"/>
        <end position="108"/>
    </location>
</feature>
<dbReference type="STRING" id="1798382.A3D77_07250"/>
<keyword evidence="6 8" id="KW-1133">Transmembrane helix</keyword>
<evidence type="ECO:0000256" key="3">
    <source>
        <dbReference type="ARBA" id="ARBA00022676"/>
    </source>
</evidence>
<keyword evidence="4" id="KW-0808">Transferase</keyword>
<accession>A0A1F5ZKH4</accession>
<keyword evidence="3" id="KW-0328">Glycosyltransferase</keyword>
<evidence type="ECO:0000256" key="8">
    <source>
        <dbReference type="SAM" id="Phobius"/>
    </source>
</evidence>
<feature type="transmembrane region" description="Helical" evidence="8">
    <location>
        <begin position="354"/>
        <end position="376"/>
    </location>
</feature>
<comment type="subcellular location">
    <subcellularLocation>
        <location evidence="1">Cell membrane</location>
        <topology evidence="1">Multi-pass membrane protein</topology>
    </subcellularLocation>
</comment>
<evidence type="ECO:0000256" key="2">
    <source>
        <dbReference type="ARBA" id="ARBA00022475"/>
    </source>
</evidence>
<comment type="caution">
    <text evidence="10">The sequence shown here is derived from an EMBL/GenBank/DDBJ whole genome shotgun (WGS) entry which is preliminary data.</text>
</comment>
<feature type="transmembrane region" description="Helical" evidence="8">
    <location>
        <begin position="207"/>
        <end position="226"/>
    </location>
</feature>
<evidence type="ECO:0000256" key="6">
    <source>
        <dbReference type="ARBA" id="ARBA00022989"/>
    </source>
</evidence>
<sequence>MNSKIFLGLILGLALFLRLFQLGINPPSLYWDEASLGYNAYSILTSGKDEHGEVFPLARFIAFGDFKPPLYIYTASLSILFFGLTEFAVRLPSSLAGFFMVLFTYLLCRELFFKKRISLVASFLIAVSPWSLQFSRAAFEANLGALFNLMGIYFFVLFKRRKIAIFLSVIFFIFSFYTFNSNRITAPLLLAFLFIINFKTVLKNYLWVFVSILIGIILILPSSHYLRDRESRVRFQEVSIFNDLTPVEISNQRSQREGNSPIAKVLHNRRVLFAVSFLKHFTANFDGRFLFVKGDANARLSILEMGELYPIELPLLILGVWYLALHKKKTGLIIALWMIIAVIPAATAKEVPHALRIVSILPSYQIIGAVGCMYLYHLIKYRQIKIGFFISIFISLGYVFCVYYYLHNYYFHYPQESNFAWQYGYKQMVQKVSQIENQYNRIFVTTALGRPYIYFAFYNRISNQDFLKNKVADRDWYGFWTVSKLGKYYFDFTPLQNSRQNDLIVTTPESIPGEFNVFDTIYDLEGKPVLVLADRR</sequence>
<dbReference type="Proteomes" id="UP000176923">
    <property type="component" value="Unassembled WGS sequence"/>
</dbReference>
<dbReference type="GO" id="GO:0005886">
    <property type="term" value="C:plasma membrane"/>
    <property type="evidence" value="ECO:0007669"/>
    <property type="project" value="UniProtKB-SubCell"/>
</dbReference>
<dbReference type="PANTHER" id="PTHR33908">
    <property type="entry name" value="MANNOSYLTRANSFERASE YKCB-RELATED"/>
    <property type="match status" value="1"/>
</dbReference>
<feature type="domain" description="Glycosyltransferase RgtA/B/C/D-like" evidence="9">
    <location>
        <begin position="67"/>
        <end position="222"/>
    </location>
</feature>
<dbReference type="AlphaFoldDB" id="A0A1F5ZKH4"/>
<organism evidence="10 11">
    <name type="scientific">Candidatus Gottesmanbacteria bacterium RIFCSPHIGHO2_02_FULL_39_11</name>
    <dbReference type="NCBI Taxonomy" id="1798382"/>
    <lineage>
        <taxon>Bacteria</taxon>
        <taxon>Candidatus Gottesmaniibacteriota</taxon>
    </lineage>
</organism>
<protein>
    <recommendedName>
        <fullName evidence="9">Glycosyltransferase RgtA/B/C/D-like domain-containing protein</fullName>
    </recommendedName>
</protein>
<dbReference type="InterPro" id="IPR038731">
    <property type="entry name" value="RgtA/B/C-like"/>
</dbReference>
<feature type="transmembrane region" description="Helical" evidence="8">
    <location>
        <begin position="332"/>
        <end position="348"/>
    </location>
</feature>
<reference evidence="10 11" key="1">
    <citation type="journal article" date="2016" name="Nat. Commun.">
        <title>Thousands of microbial genomes shed light on interconnected biogeochemical processes in an aquifer system.</title>
        <authorList>
            <person name="Anantharaman K."/>
            <person name="Brown C.T."/>
            <person name="Hug L.A."/>
            <person name="Sharon I."/>
            <person name="Castelle C.J."/>
            <person name="Probst A.J."/>
            <person name="Thomas B.C."/>
            <person name="Singh A."/>
            <person name="Wilkins M.J."/>
            <person name="Karaoz U."/>
            <person name="Brodie E.L."/>
            <person name="Williams K.H."/>
            <person name="Hubbard S.S."/>
            <person name="Banfield J.F."/>
        </authorList>
    </citation>
    <scope>NUCLEOTIDE SEQUENCE [LARGE SCALE GENOMIC DNA]</scope>
</reference>
<keyword evidence="7 8" id="KW-0472">Membrane</keyword>
<evidence type="ECO:0000256" key="5">
    <source>
        <dbReference type="ARBA" id="ARBA00022692"/>
    </source>
</evidence>
<dbReference type="InterPro" id="IPR050297">
    <property type="entry name" value="LipidA_mod_glycosyltrf_83"/>
</dbReference>
<feature type="transmembrane region" description="Helical" evidence="8">
    <location>
        <begin position="163"/>
        <end position="179"/>
    </location>
</feature>
<evidence type="ECO:0000256" key="4">
    <source>
        <dbReference type="ARBA" id="ARBA00022679"/>
    </source>
</evidence>